<dbReference type="EMBL" id="DQ335583">
    <property type="protein sequence ID" value="ABE99645.1"/>
    <property type="molecule type" value="Genomic_DNA"/>
</dbReference>
<sequence>MKERILVIAKTYPEISTKYGPLVCTVGLNENLQWRRIYPIPAKIFFDKQYTHLRFKKWDIIEVELTDARPKDPRIESYKVVNWENIKIIGHVKRWEDRIGFLEKVLDKDIESIWNSNRSIGVIKPTLLIDFFDKPRERIKDEAEKEVLNKMNEAQATLDQYIQIKVAENDILPDVKEEGIKIEKLPWIGYKFECPNINCNGHEMMAIDWEIQELFRKYKQIEPVKNKVFFEFKNKRNIYFVIGNTWKFRKSFMIISVVYPPTGTKPNTNVKLDDFIQHRSSGIDKWLQ</sequence>
<keyword evidence="2" id="KW-0614">Plasmid</keyword>
<geneLocation type="plasmid" evidence="1">
    <name>pSOG1</name>
</geneLocation>
<evidence type="ECO:0000313" key="2">
    <source>
        <dbReference type="EMBL" id="ABE99688.1"/>
    </source>
</evidence>
<dbReference type="RefSeq" id="WP_012386971.1">
    <property type="nucleotide sequence ID" value="NC_010597.1"/>
</dbReference>
<proteinExistence type="predicted"/>
<dbReference type="EMBL" id="DQ335584">
    <property type="protein sequence ID" value="ABE99688.1"/>
    <property type="molecule type" value="Genomic_DNA"/>
</dbReference>
<evidence type="ECO:0000313" key="1">
    <source>
        <dbReference type="EMBL" id="ABE99645.1"/>
    </source>
</evidence>
<accession>Q0ZNM8</accession>
<dbReference type="AlphaFoldDB" id="Q0ZNM8"/>
<reference evidence="2" key="1">
    <citation type="journal article" date="2006" name="Microbiology">
        <title>Two novel conjugative plasmids from a single strain of Sulfolobus.</title>
        <authorList>
            <person name="Erauso G."/>
            <person name="Stedman K.M."/>
            <person name="van de Werken H.J."/>
            <person name="Zillig W."/>
            <person name="van der Oost J."/>
        </authorList>
    </citation>
    <scope>NUCLEOTIDE SEQUENCE</scope>
    <source>
        <strain evidence="2">SOG2/4</strain>
        <plasmid evidence="1">pSOG1</plasmid>
        <plasmid evidence="2">pSOG2</plasmid>
    </source>
</reference>
<protein>
    <submittedName>
        <fullName evidence="2">Uncharacterized protein</fullName>
    </submittedName>
</protein>
<name>Q0ZNM8_SACIS</name>
<geneLocation type="plasmid" evidence="2">
    <name>pSOG2</name>
</geneLocation>
<organism evidence="2">
    <name type="scientific">Saccharolobus islandicus</name>
    <name type="common">Sulfolobus islandicus</name>
    <dbReference type="NCBI Taxonomy" id="43080"/>
    <lineage>
        <taxon>Archaea</taxon>
        <taxon>Thermoproteota</taxon>
        <taxon>Thermoprotei</taxon>
        <taxon>Sulfolobales</taxon>
        <taxon>Sulfolobaceae</taxon>
        <taxon>Saccharolobus</taxon>
    </lineage>
</organism>